<gene>
    <name evidence="1" type="ORF">ACFPIH_29385</name>
</gene>
<evidence type="ECO:0000313" key="1">
    <source>
        <dbReference type="EMBL" id="MFC4503585.1"/>
    </source>
</evidence>
<keyword evidence="2" id="KW-1185">Reference proteome</keyword>
<proteinExistence type="predicted"/>
<reference evidence="2" key="1">
    <citation type="journal article" date="2019" name="Int. J. Syst. Evol. Microbiol.">
        <title>The Global Catalogue of Microorganisms (GCM) 10K type strain sequencing project: providing services to taxonomists for standard genome sequencing and annotation.</title>
        <authorList>
            <consortium name="The Broad Institute Genomics Platform"/>
            <consortium name="The Broad Institute Genome Sequencing Center for Infectious Disease"/>
            <person name="Wu L."/>
            <person name="Ma J."/>
        </authorList>
    </citation>
    <scope>NUCLEOTIDE SEQUENCE [LARGE SCALE GENOMIC DNA]</scope>
    <source>
        <strain evidence="2">CGMCC 4.7177</strain>
    </source>
</reference>
<accession>A0ABV9AY38</accession>
<dbReference type="Pfam" id="PF10078">
    <property type="entry name" value="DUF2316"/>
    <property type="match status" value="1"/>
</dbReference>
<dbReference type="RefSeq" id="WP_381178777.1">
    <property type="nucleotide sequence ID" value="NZ_JBHSFK010000021.1"/>
</dbReference>
<name>A0ABV9AY38_9ACTN</name>
<dbReference type="Proteomes" id="UP001595839">
    <property type="component" value="Unassembled WGS sequence"/>
</dbReference>
<dbReference type="InterPro" id="IPR018757">
    <property type="entry name" value="DUF2316"/>
</dbReference>
<evidence type="ECO:0000313" key="2">
    <source>
        <dbReference type="Proteomes" id="UP001595839"/>
    </source>
</evidence>
<comment type="caution">
    <text evidence="1">The sequence shown here is derived from an EMBL/GenBank/DDBJ whole genome shotgun (WGS) entry which is preliminary data.</text>
</comment>
<sequence>MTLNAAERHRTGEEFAQNLALTGLAPHDVAADLAFTPEQLRHTLDVAPASDPVDVWQLRD</sequence>
<organism evidence="1 2">
    <name type="scientific">Streptomyces vulcanius</name>
    <dbReference type="NCBI Taxonomy" id="1441876"/>
    <lineage>
        <taxon>Bacteria</taxon>
        <taxon>Bacillati</taxon>
        <taxon>Actinomycetota</taxon>
        <taxon>Actinomycetes</taxon>
        <taxon>Kitasatosporales</taxon>
        <taxon>Streptomycetaceae</taxon>
        <taxon>Streptomyces</taxon>
    </lineage>
</organism>
<dbReference type="EMBL" id="JBHSFK010000021">
    <property type="protein sequence ID" value="MFC4503585.1"/>
    <property type="molecule type" value="Genomic_DNA"/>
</dbReference>
<protein>
    <submittedName>
        <fullName evidence="1">DUF2316 family protein</fullName>
    </submittedName>
</protein>